<dbReference type="CDD" id="cd18785">
    <property type="entry name" value="SF2_C"/>
    <property type="match status" value="1"/>
</dbReference>
<dbReference type="Pfam" id="PF18135">
    <property type="entry name" value="Type_ISP_C"/>
    <property type="match status" value="1"/>
</dbReference>
<name>A0A450TY31_9GAMM</name>
<dbReference type="PRINTS" id="PR00507">
    <property type="entry name" value="N12N6MTFRASE"/>
</dbReference>
<dbReference type="EMBL" id="CAADFE010000060">
    <property type="protein sequence ID" value="VFJ74268.1"/>
    <property type="molecule type" value="Genomic_DNA"/>
</dbReference>
<proteinExistence type="predicted"/>
<dbReference type="Gene3D" id="3.40.50.300">
    <property type="entry name" value="P-loop containing nucleotide triphosphate hydrolases"/>
    <property type="match status" value="2"/>
</dbReference>
<dbReference type="PANTHER" id="PTHR47396:SF1">
    <property type="entry name" value="ATP-DEPENDENT HELICASE IRC3-RELATED"/>
    <property type="match status" value="1"/>
</dbReference>
<keyword evidence="3" id="KW-0547">Nucleotide-binding</keyword>
<dbReference type="PROSITE" id="PS51192">
    <property type="entry name" value="HELICASE_ATP_BIND_1"/>
    <property type="match status" value="1"/>
</dbReference>
<dbReference type="SMART" id="SM00487">
    <property type="entry name" value="DEXDc"/>
    <property type="match status" value="1"/>
</dbReference>
<dbReference type="SUPFAM" id="SSF53335">
    <property type="entry name" value="S-adenosyl-L-methionine-dependent methyltransferases"/>
    <property type="match status" value="1"/>
</dbReference>
<evidence type="ECO:0000259" key="2">
    <source>
        <dbReference type="PROSITE" id="PS51192"/>
    </source>
</evidence>
<protein>
    <submittedName>
        <fullName evidence="3">Helicase conserved C-terminal domain-containing protein</fullName>
    </submittedName>
</protein>
<dbReference type="SMART" id="SM00490">
    <property type="entry name" value="HELICc"/>
    <property type="match status" value="1"/>
</dbReference>
<dbReference type="InterPro" id="IPR041635">
    <property type="entry name" value="Type_ISP_LLaBIII_C"/>
</dbReference>
<dbReference type="InterPro" id="IPR029063">
    <property type="entry name" value="SAM-dependent_MTases_sf"/>
</dbReference>
<dbReference type="Gene3D" id="3.40.50.150">
    <property type="entry name" value="Vaccinia Virus protein VP39"/>
    <property type="match status" value="1"/>
</dbReference>
<organism evidence="3">
    <name type="scientific">Candidatus Kentrum sp. FW</name>
    <dbReference type="NCBI Taxonomy" id="2126338"/>
    <lineage>
        <taxon>Bacteria</taxon>
        <taxon>Pseudomonadati</taxon>
        <taxon>Pseudomonadota</taxon>
        <taxon>Gammaproteobacteria</taxon>
        <taxon>Candidatus Kentrum</taxon>
    </lineage>
</organism>
<dbReference type="SUPFAM" id="SSF52980">
    <property type="entry name" value="Restriction endonuclease-like"/>
    <property type="match status" value="1"/>
</dbReference>
<dbReference type="InterPro" id="IPR011335">
    <property type="entry name" value="Restrct_endonuc-II-like"/>
</dbReference>
<dbReference type="InterPro" id="IPR014001">
    <property type="entry name" value="Helicase_ATP-bd"/>
</dbReference>
<dbReference type="InterPro" id="IPR011856">
    <property type="entry name" value="tRNA_endonuc-like_dom_sf"/>
</dbReference>
<feature type="region of interest" description="Disordered" evidence="1">
    <location>
        <begin position="867"/>
        <end position="889"/>
    </location>
</feature>
<sequence>MPTTLQKLLDTYRGQSRTEREKGAYFEELIRVYLRHEPIYAELYSDIWLYRDWAKQQGRDARDVGIDLVARTKTGAKDEAGTGEYHAIQCKFHAEDHKVNKSDIDSFFTASGQAPFTRRIIVSTTIHWTEHADDALRDQNPPVTKIDLQALEESQIDWSAYQPGAAPVLKPKKQLRSHQENALSNVTEGLRKADRGKLIMACGTGKTLTALRIAETMAGPDKRVLFLVPSLALLSQTLTEWSQETQTPLHCFAVCSDAEVGKKRPKSADNDDKVEIHAHELRYPATTHAASLARAVSEKHDPHHMTVVFSTYHSIGVINRAQTQHALPTFDLIICDEAHRTTGATFAGEDESSFVKVHDAQTILGAKRLYMTATPRIYGDVAKVSEERGEVALASMDDPELYGEDLHVLTFSEAVNRALLVDYKVIILTMDEAHVSRRLQNLLKDENNSLRVDDAAKIVGCWKALCKHQTSEAKQTPDPDPMRRAVAFCQVIEPNTGPNIGPNTSKSGKAARTHRVSSKQIAGMFQAVVSAYREHDSEYGTLQCQAEHVDGTMNASQKEEKLAWLRATPPENTCRILSNVRCLSEGVDVPALDAVLFLSPRNSPVEVVQSVGRVMRRAPGKRRGYVILPVVIPASMKPHEALADNKTYKVVWEVLQALRAHDDRFDAMINKLDLTGAPPNKMEVIAISDQAIRAANRRRKTWLEKFKDKAAGGQSIGTSPPPPGPGTQTEFEFEPGELEKAIYAKIVDKCGRRTYWEDWAGDVARIAQTHITRITTIIEDPANKKEQRAFRAFVRELRDDLNPAVTESEVIEMLAQHLITEPVFEALFQNHATGKHPDKACLHRGNVSLHLDDVSLHRGNAGLHRGDAGLHRGDADQHHGKAGPYSHDGSGLDADNSFAASNPVSQGLQKILALLHEHHLEKEADTLQAFYASVKMRAEGIQNAAGKQRIILELYDKFFRNAFPRMTERLGIVYTPVEVVDFILHSIDHLLKTEFGQTLGSRGVHILDPFTGTGTFLTRLLQSGLIGPEELPYKYRHEIHANEIVLLAYYIAAINIEVAYHDRMGIGQGGASDNHSYLPFPGICLTDTFQMHEKDDLIRDVLPENSDRRMRQKRLKDIRVIMGNPPYSAGQKNANDNNANIDYPLLDERIKNTYARHSSATNKNALYDSYIRAIRWGSDRLGESGIMAYVSGSAWIERSFADGMRKCLTEEFTNLYIFHLRGDIRKNMLSKGKACEGENIFGSASMTGVAITFFVKAPQAPEHGNIYFHDIGDSLNREQKLEKIQSFQSVAGIGEKEGWRRLQPDKHHDWLGQREEGFGAFIAMGDKKGTQKATLFSNYSRGLETNRDAWCYNASKTTVSDNMRAMIAFYNREVARFDKTHGDLPAKERQVKVNGFINTDPTLISWNRSLKHDLAKGKLYQYRPQNLIQCIYRPFSKQWSYYHKGINAYVNQIPRIFPNGLAENVVIAVTGIGARSGFSVLITDSLPNLHTLDSCQCFPLYLYESAQTPAPDLFTDASPNAPSGYTRRDGITDEGLAHFRAAYPDEAITKQDLFYYCYGLLHSPDYRLRYANNLAKELPRIPAVKSAADFREFARAGRALADLHLHYETVDMYPATIDSTASAPEHYRVEKMRYGKTKENGKTVKDLTTIVYNHRITVKDIPPEAYDYVVNGKPAMDWVMERQCVKTDKKSGIENDANHWATETMHNPKYPLELLLRVITVSLETMRIVGNLPELDI</sequence>
<dbReference type="GO" id="GO:0004386">
    <property type="term" value="F:helicase activity"/>
    <property type="evidence" value="ECO:0007669"/>
    <property type="project" value="UniProtKB-KW"/>
</dbReference>
<dbReference type="Pfam" id="PF22240">
    <property type="entry name" value="ISP_coupler"/>
    <property type="match status" value="2"/>
</dbReference>
<dbReference type="Pfam" id="PF13156">
    <property type="entry name" value="Mrr_cat_2"/>
    <property type="match status" value="1"/>
</dbReference>
<dbReference type="CDD" id="cd22333">
    <property type="entry name" value="LlaBIII_nuclease-like"/>
    <property type="match status" value="1"/>
</dbReference>
<dbReference type="Pfam" id="PF04851">
    <property type="entry name" value="ResIII"/>
    <property type="match status" value="1"/>
</dbReference>
<keyword evidence="3" id="KW-0347">Helicase</keyword>
<accession>A0A450TY31</accession>
<dbReference type="InterPro" id="IPR050742">
    <property type="entry name" value="Helicase_Restrict-Modif_Enz"/>
</dbReference>
<dbReference type="Pfam" id="PF00271">
    <property type="entry name" value="Helicase_C"/>
    <property type="match status" value="1"/>
</dbReference>
<evidence type="ECO:0000313" key="3">
    <source>
        <dbReference type="EMBL" id="VFJ74268.1"/>
    </source>
</evidence>
<gene>
    <name evidence="3" type="ORF">BECKFW1821C_GA0114237_106012</name>
</gene>
<dbReference type="GO" id="GO:0005829">
    <property type="term" value="C:cytosol"/>
    <property type="evidence" value="ECO:0007669"/>
    <property type="project" value="TreeGrafter"/>
</dbReference>
<dbReference type="InterPro" id="IPR027417">
    <property type="entry name" value="P-loop_NTPase"/>
</dbReference>
<evidence type="ECO:0000256" key="1">
    <source>
        <dbReference type="SAM" id="MobiDB-lite"/>
    </source>
</evidence>
<keyword evidence="3" id="KW-0378">Hydrolase</keyword>
<reference evidence="3" key="1">
    <citation type="submission" date="2019-02" db="EMBL/GenBank/DDBJ databases">
        <authorList>
            <person name="Gruber-Vodicka R. H."/>
            <person name="Seah K. B. B."/>
        </authorList>
    </citation>
    <scope>NUCLEOTIDE SEQUENCE</scope>
    <source>
        <strain evidence="3">BECK_BZ131</strain>
    </source>
</reference>
<dbReference type="InterPro" id="IPR039442">
    <property type="entry name" value="Mrr-like_dom"/>
</dbReference>
<dbReference type="GO" id="GO:0003677">
    <property type="term" value="F:DNA binding"/>
    <property type="evidence" value="ECO:0007669"/>
    <property type="project" value="InterPro"/>
</dbReference>
<dbReference type="InterPro" id="IPR001650">
    <property type="entry name" value="Helicase_C-like"/>
</dbReference>
<feature type="domain" description="Helicase ATP-binding" evidence="2">
    <location>
        <begin position="187"/>
        <end position="375"/>
    </location>
</feature>
<dbReference type="InterPro" id="IPR053980">
    <property type="entry name" value="ISP_coupler"/>
</dbReference>
<dbReference type="SUPFAM" id="SSF52540">
    <property type="entry name" value="P-loop containing nucleoside triphosphate hydrolases"/>
    <property type="match status" value="1"/>
</dbReference>
<feature type="region of interest" description="Disordered" evidence="1">
    <location>
        <begin position="710"/>
        <end position="730"/>
    </location>
</feature>
<dbReference type="PANTHER" id="PTHR47396">
    <property type="entry name" value="TYPE I RESTRICTION ENZYME ECOKI R PROTEIN"/>
    <property type="match status" value="1"/>
</dbReference>
<dbReference type="GO" id="GO:0005524">
    <property type="term" value="F:ATP binding"/>
    <property type="evidence" value="ECO:0007669"/>
    <property type="project" value="InterPro"/>
</dbReference>
<keyword evidence="3" id="KW-0067">ATP-binding</keyword>
<feature type="compositionally biased region" description="Basic and acidic residues" evidence="1">
    <location>
        <begin position="867"/>
        <end position="879"/>
    </location>
</feature>
<dbReference type="GO" id="GO:0016787">
    <property type="term" value="F:hydrolase activity"/>
    <property type="evidence" value="ECO:0007669"/>
    <property type="project" value="InterPro"/>
</dbReference>
<dbReference type="InterPro" id="IPR006935">
    <property type="entry name" value="Helicase/UvrB_N"/>
</dbReference>
<dbReference type="Gene3D" id="3.40.1350.10">
    <property type="match status" value="1"/>
</dbReference>